<dbReference type="Pfam" id="PF12311">
    <property type="entry name" value="DUF3632"/>
    <property type="match status" value="1"/>
</dbReference>
<reference evidence="2" key="1">
    <citation type="journal article" date="2023" name="Mol. Phylogenet. Evol.">
        <title>Genome-scale phylogeny and comparative genomics of the fungal order Sordariales.</title>
        <authorList>
            <person name="Hensen N."/>
            <person name="Bonometti L."/>
            <person name="Westerberg I."/>
            <person name="Brannstrom I.O."/>
            <person name="Guillou S."/>
            <person name="Cros-Aarteil S."/>
            <person name="Calhoun S."/>
            <person name="Haridas S."/>
            <person name="Kuo A."/>
            <person name="Mondo S."/>
            <person name="Pangilinan J."/>
            <person name="Riley R."/>
            <person name="LaButti K."/>
            <person name="Andreopoulos B."/>
            <person name="Lipzen A."/>
            <person name="Chen C."/>
            <person name="Yan M."/>
            <person name="Daum C."/>
            <person name="Ng V."/>
            <person name="Clum A."/>
            <person name="Steindorff A."/>
            <person name="Ohm R.A."/>
            <person name="Martin F."/>
            <person name="Silar P."/>
            <person name="Natvig D.O."/>
            <person name="Lalanne C."/>
            <person name="Gautier V."/>
            <person name="Ament-Velasquez S.L."/>
            <person name="Kruys A."/>
            <person name="Hutchinson M.I."/>
            <person name="Powell A.J."/>
            <person name="Barry K."/>
            <person name="Miller A.N."/>
            <person name="Grigoriev I.V."/>
            <person name="Debuchy R."/>
            <person name="Gladieux P."/>
            <person name="Hiltunen Thoren M."/>
            <person name="Johannesson H."/>
        </authorList>
    </citation>
    <scope>NUCLEOTIDE SEQUENCE [LARGE SCALE GENOMIC DNA]</scope>
    <source>
        <strain evidence="2">CBS 284.82</strain>
    </source>
</reference>
<proteinExistence type="predicted"/>
<evidence type="ECO:0000313" key="2">
    <source>
        <dbReference type="Proteomes" id="UP001303115"/>
    </source>
</evidence>
<dbReference type="AlphaFoldDB" id="A0AAN6PG44"/>
<dbReference type="PANTHER" id="PTHR38797">
    <property type="entry name" value="NUCLEAR PORE COMPLEX PROTEIN NUP85-RELATED"/>
    <property type="match status" value="1"/>
</dbReference>
<sequence>MSNNALALLEPLTDPSATAATVQAAVQGLNDEALASPADVDNLLWDAFETLFDVVGRTPPERQGRLLEFLTQLQQTKAKDAEGKVLKQGDGDGEVWADLPTFGWVAREKWNFDETDPSATPQQRAQWENWTAFLAQLTAQWADDARPGGADFSMFALWALRAALEADGGAASQTAVRLAALWVCYAGAHLRKLSADGHALPARCGVPDGKYDGHDWWGFNEDRWRAWGEELMAAQGKLEPDEVIQGAVKLMGEL</sequence>
<accession>A0AAN6PG44</accession>
<gene>
    <name evidence="1" type="ORF">C8A01DRAFT_47797</name>
</gene>
<organism evidence="1 2">
    <name type="scientific">Parachaetomium inaequale</name>
    <dbReference type="NCBI Taxonomy" id="2588326"/>
    <lineage>
        <taxon>Eukaryota</taxon>
        <taxon>Fungi</taxon>
        <taxon>Dikarya</taxon>
        <taxon>Ascomycota</taxon>
        <taxon>Pezizomycotina</taxon>
        <taxon>Sordariomycetes</taxon>
        <taxon>Sordariomycetidae</taxon>
        <taxon>Sordariales</taxon>
        <taxon>Chaetomiaceae</taxon>
        <taxon>Parachaetomium</taxon>
    </lineage>
</organism>
<protein>
    <submittedName>
        <fullName evidence="1">Uncharacterized protein</fullName>
    </submittedName>
</protein>
<dbReference type="EMBL" id="MU854424">
    <property type="protein sequence ID" value="KAK4038596.1"/>
    <property type="molecule type" value="Genomic_DNA"/>
</dbReference>
<dbReference type="InterPro" id="IPR053204">
    <property type="entry name" value="Oxopyrrolidines_Biosynth-assoc"/>
</dbReference>
<dbReference type="Proteomes" id="UP001303115">
    <property type="component" value="Unassembled WGS sequence"/>
</dbReference>
<dbReference type="InterPro" id="IPR022085">
    <property type="entry name" value="OpdG"/>
</dbReference>
<name>A0AAN6PG44_9PEZI</name>
<evidence type="ECO:0000313" key="1">
    <source>
        <dbReference type="EMBL" id="KAK4038596.1"/>
    </source>
</evidence>
<keyword evidence="2" id="KW-1185">Reference proteome</keyword>
<comment type="caution">
    <text evidence="1">The sequence shown here is derived from an EMBL/GenBank/DDBJ whole genome shotgun (WGS) entry which is preliminary data.</text>
</comment>